<dbReference type="Gene3D" id="1.10.10.2360">
    <property type="match status" value="1"/>
</dbReference>
<dbReference type="Pfam" id="PF21240">
    <property type="entry name" value="Nup98_GLEBS"/>
    <property type="match status" value="1"/>
</dbReference>
<evidence type="ECO:0000256" key="4">
    <source>
        <dbReference type="ARBA" id="ARBA00008926"/>
    </source>
</evidence>
<evidence type="ECO:0000256" key="17">
    <source>
        <dbReference type="ARBA" id="ARBA00023242"/>
    </source>
</evidence>
<evidence type="ECO:0000256" key="10">
    <source>
        <dbReference type="ARBA" id="ARBA00022813"/>
    </source>
</evidence>
<dbReference type="Ensembl" id="ENSPMAT00000010326.1">
    <property type="protein sequence ID" value="ENSPMAP00000010280.1"/>
    <property type="gene ID" value="ENSPMAG00000009346.1"/>
</dbReference>
<reference evidence="20" key="2">
    <citation type="submission" date="2025-09" db="UniProtKB">
        <authorList>
            <consortium name="Ensembl"/>
        </authorList>
    </citation>
    <scope>IDENTIFICATION</scope>
</reference>
<keyword evidence="14" id="KW-0811">Translocation</keyword>
<dbReference type="InterPro" id="IPR007230">
    <property type="entry name" value="Nup98_auto-Pept-S59_dom"/>
</dbReference>
<evidence type="ECO:0000256" key="12">
    <source>
        <dbReference type="ARBA" id="ARBA00022825"/>
    </source>
</evidence>
<dbReference type="SUPFAM" id="SSF82215">
    <property type="entry name" value="C-terminal autoproteolytic domain of nucleoporin nup98"/>
    <property type="match status" value="1"/>
</dbReference>
<reference evidence="20" key="1">
    <citation type="submission" date="2025-08" db="UniProtKB">
        <authorList>
            <consortium name="Ensembl"/>
        </authorList>
    </citation>
    <scope>IDENTIFICATION</scope>
</reference>
<comment type="similarity">
    <text evidence="4">Belongs to the nucleoporin GLFG family.</text>
</comment>
<dbReference type="PANTHER" id="PTHR23198">
    <property type="entry name" value="NUCLEOPORIN"/>
    <property type="match status" value="1"/>
</dbReference>
<comment type="subcellular location">
    <subcellularLocation>
        <location evidence="2">Nucleus membrane</location>
        <topology evidence="2">Peripheral membrane protein</topology>
        <orientation evidence="2">Nucleoplasmic side</orientation>
    </subcellularLocation>
    <subcellularLocation>
        <location evidence="1">Nucleus</location>
        <location evidence="1">Nuclear pore complex</location>
    </subcellularLocation>
    <subcellularLocation>
        <location evidence="3">Nucleus</location>
        <location evidence="3">Nucleoplasm</location>
    </subcellularLocation>
</comment>
<dbReference type="GO" id="GO:0034398">
    <property type="term" value="P:telomere tethering at nuclear periphery"/>
    <property type="evidence" value="ECO:0007669"/>
    <property type="project" value="TreeGrafter"/>
</dbReference>
<dbReference type="GO" id="GO:0006405">
    <property type="term" value="P:RNA export from nucleus"/>
    <property type="evidence" value="ECO:0007669"/>
    <property type="project" value="TreeGrafter"/>
</dbReference>
<feature type="compositionally biased region" description="Basic and acidic residues" evidence="18">
    <location>
        <begin position="676"/>
        <end position="689"/>
    </location>
</feature>
<evidence type="ECO:0000256" key="15">
    <source>
        <dbReference type="ARBA" id="ARBA00023132"/>
    </source>
</evidence>
<evidence type="ECO:0000259" key="19">
    <source>
        <dbReference type="PROSITE" id="PS51434"/>
    </source>
</evidence>
<evidence type="ECO:0000256" key="9">
    <source>
        <dbReference type="ARBA" id="ARBA00022801"/>
    </source>
</evidence>
<dbReference type="AlphaFoldDB" id="S4RYI9"/>
<sequence length="910" mass="93878">MFAQKPFGSGFGTSAGSGVLAAPSGPFGTNTGFGGGLFGSTGFGGLFGNNDQFKPGGMFGTGSAFGQPANSTGGTTGGFGFGAAPNGGLFGNVPSGGGGLFSNAQQNTGGVFGQNKPNTFTGFGGNTGSLFGGTGTSGSLFGGGVATANAGSVFGAPFGAATPTGTTIKFTPVSGTDSMIKNGLNTQISTQHQCITAMKEYEAKSLEELRLEDYAANRKGPQAGCLFMSPANNATTTSGLFGTGNTGTNNNNIAGSTGLTFGQKAGFGTGGTGMFGQPQHQQQQAPSVFGPKPFGLVAPMNGGGITQGGTAPGFSFQASGFGPGATNTAGVFGNSVPVQQGCIFGAGSNTATAFGSNGGLFPSNNTLFNNSSSGLFHNKPTAGFSMPTANVPTFGPLGAGSFCAKPGGLTLGNTASGQLFGFPSNNGGSGILQNKPNAGVQPGTLAGMFVPRMNSGQNMLFGVPQPKLAGLFSSNPFSTSNPTLVLGNSSVPLELPDINAQQLQVQQQVQALALSPFGDSPLFSNPTSDLAKKQQLLKPTSTTTQKSLVTPSHYRLSPRATARVRPKALVPGGAPRATPGPPRTQMAPLHLQGLNGDDGQEEDEARAVQQTFTPRKSVKKLVIVAAKTPPPPSPSTPSSPLATSPTQHHQEADDLAPQSVYPEPAERLVFTSSPSQERHQEGDHHDEARTGPQRSPPHSPGPTNGPAVCHSNGLSSPDGSVGEFSSKDAWGSEQESRERDTQKQPHPAGMVLTRAGYFTIPSLEELGRMVDEDGVCTVTNFVIGRVGYGSILFPGRMDVSGLDLDAIVHIRRKEVIVYPDDGSKPRVGQGLNRRAEVTLDGVWPTDKTSRTPIRSPERLQRMEYGARLEKAALRQGARFLEYRPESGSWVFEVNHFSAYGLAIEDEIEQQ</sequence>
<protein>
    <recommendedName>
        <fullName evidence="5">Nuclear pore complex protein Nup98-Nup96</fullName>
    </recommendedName>
</protein>
<keyword evidence="8" id="KW-0677">Repeat</keyword>
<dbReference type="InterPro" id="IPR036903">
    <property type="entry name" value="Nup98_auto-Pept-S59_dom_sf"/>
</dbReference>
<evidence type="ECO:0000256" key="18">
    <source>
        <dbReference type="SAM" id="MobiDB-lite"/>
    </source>
</evidence>
<dbReference type="GO" id="GO:0044614">
    <property type="term" value="C:nuclear pore cytoplasmic filaments"/>
    <property type="evidence" value="ECO:0007669"/>
    <property type="project" value="TreeGrafter"/>
</dbReference>
<evidence type="ECO:0000256" key="16">
    <source>
        <dbReference type="ARBA" id="ARBA00023136"/>
    </source>
</evidence>
<dbReference type="PROSITE" id="PS51434">
    <property type="entry name" value="NUP_C"/>
    <property type="match status" value="1"/>
</dbReference>
<evidence type="ECO:0000256" key="7">
    <source>
        <dbReference type="ARBA" id="ARBA00022670"/>
    </source>
</evidence>
<dbReference type="GO" id="GO:0006508">
    <property type="term" value="P:proteolysis"/>
    <property type="evidence" value="ECO:0007669"/>
    <property type="project" value="UniProtKB-KW"/>
</dbReference>
<dbReference type="OMA" id="GDILWPG"/>
<evidence type="ECO:0000256" key="11">
    <source>
        <dbReference type="ARBA" id="ARBA00022816"/>
    </source>
</evidence>
<dbReference type="Gene3D" id="3.30.1610.10">
    <property type="entry name" value="Peptidase S59, nucleoporin"/>
    <property type="match status" value="1"/>
</dbReference>
<evidence type="ECO:0000256" key="6">
    <source>
        <dbReference type="ARBA" id="ARBA00022448"/>
    </source>
</evidence>
<dbReference type="GO" id="GO:0031965">
    <property type="term" value="C:nuclear membrane"/>
    <property type="evidence" value="ECO:0007669"/>
    <property type="project" value="UniProtKB-SubCell"/>
</dbReference>
<dbReference type="PANTHER" id="PTHR23198:SF6">
    <property type="entry name" value="NUCLEAR PORE COMPLEX PROTEIN NUP98-NUP96"/>
    <property type="match status" value="1"/>
</dbReference>
<keyword evidence="7" id="KW-0645">Protease</keyword>
<proteinExistence type="inferred from homology"/>
<dbReference type="GO" id="GO:0017056">
    <property type="term" value="F:structural constituent of nuclear pore"/>
    <property type="evidence" value="ECO:0007669"/>
    <property type="project" value="InterPro"/>
</dbReference>
<organism evidence="20">
    <name type="scientific">Petromyzon marinus</name>
    <name type="common">Sea lamprey</name>
    <dbReference type="NCBI Taxonomy" id="7757"/>
    <lineage>
        <taxon>Eukaryota</taxon>
        <taxon>Metazoa</taxon>
        <taxon>Chordata</taxon>
        <taxon>Craniata</taxon>
        <taxon>Vertebrata</taxon>
        <taxon>Cyclostomata</taxon>
        <taxon>Hyperoartia</taxon>
        <taxon>Petromyzontiformes</taxon>
        <taxon>Petromyzontidae</taxon>
        <taxon>Petromyzon</taxon>
    </lineage>
</organism>
<feature type="compositionally biased region" description="Pro residues" evidence="18">
    <location>
        <begin position="628"/>
        <end position="637"/>
    </location>
</feature>
<dbReference type="GO" id="GO:0006606">
    <property type="term" value="P:protein import into nucleus"/>
    <property type="evidence" value="ECO:0007669"/>
    <property type="project" value="TreeGrafter"/>
</dbReference>
<dbReference type="GO" id="GO:0005654">
    <property type="term" value="C:nucleoplasm"/>
    <property type="evidence" value="ECO:0007669"/>
    <property type="project" value="UniProtKB-SubCell"/>
</dbReference>
<feature type="compositionally biased region" description="Basic and acidic residues" evidence="18">
    <location>
        <begin position="734"/>
        <end position="743"/>
    </location>
</feature>
<evidence type="ECO:0000256" key="14">
    <source>
        <dbReference type="ARBA" id="ARBA00023010"/>
    </source>
</evidence>
<keyword evidence="10" id="KW-0068">Autocatalytic cleavage</keyword>
<evidence type="ECO:0000256" key="2">
    <source>
        <dbReference type="ARBA" id="ARBA00004620"/>
    </source>
</evidence>
<feature type="region of interest" description="Disordered" evidence="18">
    <location>
        <begin position="626"/>
        <end position="654"/>
    </location>
</feature>
<dbReference type="GO" id="GO:0003723">
    <property type="term" value="F:RNA binding"/>
    <property type="evidence" value="ECO:0007669"/>
    <property type="project" value="TreeGrafter"/>
</dbReference>
<feature type="compositionally biased region" description="Polar residues" evidence="18">
    <location>
        <begin position="537"/>
        <end position="550"/>
    </location>
</feature>
<keyword evidence="15" id="KW-0906">Nuclear pore complex</keyword>
<keyword evidence="17" id="KW-0539">Nucleus</keyword>
<dbReference type="InterPro" id="IPR037665">
    <property type="entry name" value="Nucleoporin_S59-like"/>
</dbReference>
<dbReference type="FunFam" id="3.30.1610.10:FF:000001">
    <property type="entry name" value="Nuclear pore complex protein Nup98-Nup96"/>
    <property type="match status" value="1"/>
</dbReference>
<evidence type="ECO:0000313" key="20">
    <source>
        <dbReference type="Ensembl" id="ENSPMAP00000010280.1"/>
    </source>
</evidence>
<evidence type="ECO:0000256" key="3">
    <source>
        <dbReference type="ARBA" id="ARBA00004642"/>
    </source>
</evidence>
<keyword evidence="16" id="KW-0472">Membrane</keyword>
<keyword evidence="12" id="KW-0720">Serine protease</keyword>
<dbReference type="HOGENOM" id="CLU_007984_0_0_1"/>
<name>S4RYI9_PETMA</name>
<dbReference type="STRING" id="7757.ENSPMAP00000010280"/>
<evidence type="ECO:0000256" key="8">
    <source>
        <dbReference type="ARBA" id="ARBA00022737"/>
    </source>
</evidence>
<evidence type="ECO:0000256" key="1">
    <source>
        <dbReference type="ARBA" id="ARBA00004567"/>
    </source>
</evidence>
<keyword evidence="6" id="KW-0813">Transport</keyword>
<dbReference type="GO" id="GO:0000973">
    <property type="term" value="P:post-transcriptional tethering of RNA polymerase II gene DNA at nuclear periphery"/>
    <property type="evidence" value="ECO:0007669"/>
    <property type="project" value="TreeGrafter"/>
</dbReference>
<feature type="region of interest" description="Disordered" evidence="18">
    <location>
        <begin position="536"/>
        <end position="613"/>
    </location>
</feature>
<feature type="domain" description="Peptidase S59" evidence="19">
    <location>
        <begin position="754"/>
        <end position="896"/>
    </location>
</feature>
<keyword evidence="11" id="KW-0509">mRNA transport</keyword>
<feature type="region of interest" description="Disordered" evidence="18">
    <location>
        <begin position="672"/>
        <end position="750"/>
    </location>
</feature>
<dbReference type="GO" id="GO:0008236">
    <property type="term" value="F:serine-type peptidase activity"/>
    <property type="evidence" value="ECO:0007669"/>
    <property type="project" value="UniProtKB-KW"/>
</dbReference>
<keyword evidence="13" id="KW-0653">Protein transport</keyword>
<accession>S4RYI9</accession>
<evidence type="ECO:0000256" key="5">
    <source>
        <dbReference type="ARBA" id="ARBA00013472"/>
    </source>
</evidence>
<dbReference type="GeneTree" id="ENSGT00550000074799"/>
<dbReference type="GO" id="GO:0051028">
    <property type="term" value="P:mRNA transport"/>
    <property type="evidence" value="ECO:0007669"/>
    <property type="project" value="UniProtKB-KW"/>
</dbReference>
<dbReference type="GO" id="GO:0008139">
    <property type="term" value="F:nuclear localization sequence binding"/>
    <property type="evidence" value="ECO:0007669"/>
    <property type="project" value="TreeGrafter"/>
</dbReference>
<keyword evidence="9" id="KW-0378">Hydrolase</keyword>
<dbReference type="FunFam" id="1.10.10.2360:FF:000001">
    <property type="entry name" value="Nuclear pore complex protein Nup98-Nup96"/>
    <property type="match status" value="1"/>
</dbReference>
<dbReference type="Pfam" id="PF04096">
    <property type="entry name" value="Nucleoporin2"/>
    <property type="match status" value="1"/>
</dbReference>
<evidence type="ECO:0000256" key="13">
    <source>
        <dbReference type="ARBA" id="ARBA00022927"/>
    </source>
</evidence>